<evidence type="ECO:0000313" key="6">
    <source>
        <dbReference type="Proteomes" id="UP000772434"/>
    </source>
</evidence>
<dbReference type="GO" id="GO:0008757">
    <property type="term" value="F:S-adenosylmethionine-dependent methyltransferase activity"/>
    <property type="evidence" value="ECO:0007669"/>
    <property type="project" value="InterPro"/>
</dbReference>
<dbReference type="SUPFAM" id="SSF53335">
    <property type="entry name" value="S-adenosyl-L-methionine-dependent methyltransferases"/>
    <property type="match status" value="1"/>
</dbReference>
<evidence type="ECO:0000256" key="3">
    <source>
        <dbReference type="ARBA" id="ARBA00022679"/>
    </source>
</evidence>
<evidence type="ECO:0000313" key="5">
    <source>
        <dbReference type="EMBL" id="KAF9070564.1"/>
    </source>
</evidence>
<evidence type="ECO:0000259" key="4">
    <source>
        <dbReference type="Pfam" id="PF08241"/>
    </source>
</evidence>
<feature type="domain" description="Methyltransferase type 11" evidence="4">
    <location>
        <begin position="72"/>
        <end position="178"/>
    </location>
</feature>
<keyword evidence="3" id="KW-0808">Transferase</keyword>
<dbReference type="OrthoDB" id="66144at2759"/>
<dbReference type="PANTHER" id="PTHR44942">
    <property type="entry name" value="METHYLTRANSF_11 DOMAIN-CONTAINING PROTEIN"/>
    <property type="match status" value="1"/>
</dbReference>
<comment type="caution">
    <text evidence="5">The sequence shown here is derived from an EMBL/GenBank/DDBJ whole genome shotgun (WGS) entry which is preliminary data.</text>
</comment>
<dbReference type="InterPro" id="IPR051052">
    <property type="entry name" value="Diverse_substrate_MTase"/>
</dbReference>
<name>A0A9P5U951_9AGAR</name>
<organism evidence="5 6">
    <name type="scientific">Rhodocollybia butyracea</name>
    <dbReference type="NCBI Taxonomy" id="206335"/>
    <lineage>
        <taxon>Eukaryota</taxon>
        <taxon>Fungi</taxon>
        <taxon>Dikarya</taxon>
        <taxon>Basidiomycota</taxon>
        <taxon>Agaricomycotina</taxon>
        <taxon>Agaricomycetes</taxon>
        <taxon>Agaricomycetidae</taxon>
        <taxon>Agaricales</taxon>
        <taxon>Marasmiineae</taxon>
        <taxon>Omphalotaceae</taxon>
        <taxon>Rhodocollybia</taxon>
    </lineage>
</organism>
<gene>
    <name evidence="5" type="ORF">BDP27DRAFT_590010</name>
</gene>
<dbReference type="EMBL" id="JADNRY010000039">
    <property type="protein sequence ID" value="KAF9070564.1"/>
    <property type="molecule type" value="Genomic_DNA"/>
</dbReference>
<proteinExistence type="inferred from homology"/>
<dbReference type="Pfam" id="PF08241">
    <property type="entry name" value="Methyltransf_11"/>
    <property type="match status" value="1"/>
</dbReference>
<dbReference type="CDD" id="cd02440">
    <property type="entry name" value="AdoMet_MTases"/>
    <property type="match status" value="1"/>
</dbReference>
<dbReference type="InterPro" id="IPR029063">
    <property type="entry name" value="SAM-dependent_MTases_sf"/>
</dbReference>
<accession>A0A9P5U951</accession>
<keyword evidence="6" id="KW-1185">Reference proteome</keyword>
<evidence type="ECO:0000256" key="2">
    <source>
        <dbReference type="ARBA" id="ARBA00022603"/>
    </source>
</evidence>
<dbReference type="GO" id="GO:0032259">
    <property type="term" value="P:methylation"/>
    <property type="evidence" value="ECO:0007669"/>
    <property type="project" value="UniProtKB-KW"/>
</dbReference>
<sequence length="310" mass="34970">MNNLGLYKTDHLGDLSSLRRPQIMAVHSIAQQGFGEGTNEIYDRARPSYQPSVLAHIHQSIPKERSSPFNVVEIGAGTGIFTRALLAHPDWSSCITEIQAVEPSAGMRAQFEKTVIGPYKESGELRISIKDGSFTETGVEDEWADIVFIAQAYHWAHPAYDAASVEFARILKPSGAVVYTWNLEGGPAWISQLRSLYESHENGAPQFRNELWRATFDSKQCPIYSTLFEPPVENTFETVIPTTIKGVIEKVRSKSYIAVLERERKEEFDRLTEGIRKILDSDKADIKWIDKDAGVFEYPYKTTVIIARKK</sequence>
<dbReference type="Gene3D" id="3.40.50.150">
    <property type="entry name" value="Vaccinia Virus protein VP39"/>
    <property type="match status" value="1"/>
</dbReference>
<reference evidence="5" key="1">
    <citation type="submission" date="2020-11" db="EMBL/GenBank/DDBJ databases">
        <authorList>
            <consortium name="DOE Joint Genome Institute"/>
            <person name="Ahrendt S."/>
            <person name="Riley R."/>
            <person name="Andreopoulos W."/>
            <person name="Labutti K."/>
            <person name="Pangilinan J."/>
            <person name="Ruiz-Duenas F.J."/>
            <person name="Barrasa J.M."/>
            <person name="Sanchez-Garcia M."/>
            <person name="Camarero S."/>
            <person name="Miyauchi S."/>
            <person name="Serrano A."/>
            <person name="Linde D."/>
            <person name="Babiker R."/>
            <person name="Drula E."/>
            <person name="Ayuso-Fernandez I."/>
            <person name="Pacheco R."/>
            <person name="Padilla G."/>
            <person name="Ferreira P."/>
            <person name="Barriuso J."/>
            <person name="Kellner H."/>
            <person name="Castanera R."/>
            <person name="Alfaro M."/>
            <person name="Ramirez L."/>
            <person name="Pisabarro A.G."/>
            <person name="Kuo A."/>
            <person name="Tritt A."/>
            <person name="Lipzen A."/>
            <person name="He G."/>
            <person name="Yan M."/>
            <person name="Ng V."/>
            <person name="Cullen D."/>
            <person name="Martin F."/>
            <person name="Rosso M.-N."/>
            <person name="Henrissat B."/>
            <person name="Hibbett D."/>
            <person name="Martinez A.T."/>
            <person name="Grigoriev I.V."/>
        </authorList>
    </citation>
    <scope>NUCLEOTIDE SEQUENCE</scope>
    <source>
        <strain evidence="5">AH 40177</strain>
    </source>
</reference>
<dbReference type="Proteomes" id="UP000772434">
    <property type="component" value="Unassembled WGS sequence"/>
</dbReference>
<dbReference type="PANTHER" id="PTHR44942:SF4">
    <property type="entry name" value="METHYLTRANSFERASE TYPE 11 DOMAIN-CONTAINING PROTEIN"/>
    <property type="match status" value="1"/>
</dbReference>
<dbReference type="AlphaFoldDB" id="A0A9P5U951"/>
<comment type="similarity">
    <text evidence="1">Belongs to the methyltransferase superfamily.</text>
</comment>
<dbReference type="InterPro" id="IPR013216">
    <property type="entry name" value="Methyltransf_11"/>
</dbReference>
<evidence type="ECO:0000256" key="1">
    <source>
        <dbReference type="ARBA" id="ARBA00008361"/>
    </source>
</evidence>
<keyword evidence="2 5" id="KW-0489">Methyltransferase</keyword>
<protein>
    <submittedName>
        <fullName evidence="5">S-adenosyl-L-methionine-dependent methyltransferase</fullName>
    </submittedName>
</protein>